<feature type="domain" description="AB hydrolase-1" evidence="3">
    <location>
        <begin position="28"/>
        <end position="226"/>
    </location>
</feature>
<name>A0A134CIE3_9FIRM</name>
<evidence type="ECO:0000313" key="6">
    <source>
        <dbReference type="Proteomes" id="UP000070160"/>
    </source>
</evidence>
<dbReference type="Proteomes" id="UP000070160">
    <property type="component" value="Unassembled WGS sequence"/>
</dbReference>
<reference evidence="6" key="1">
    <citation type="submission" date="2016-01" db="EMBL/GenBank/DDBJ databases">
        <authorList>
            <person name="Mitreva M."/>
            <person name="Pepin K.H."/>
            <person name="Mihindukulasuriya K.A."/>
            <person name="Fulton R."/>
            <person name="Fronick C."/>
            <person name="O'Laughlin M."/>
            <person name="Miner T."/>
            <person name="Herter B."/>
            <person name="Rosa B.A."/>
            <person name="Cordes M."/>
            <person name="Tomlinson C."/>
            <person name="Wollam A."/>
            <person name="Palsikar V.B."/>
            <person name="Mardis E.R."/>
            <person name="Wilson R.K."/>
        </authorList>
    </citation>
    <scope>NUCLEOTIDE SEQUENCE [LARGE SCALE GENOMIC DNA]</scope>
    <source>
        <strain evidence="6">KA00182</strain>
    </source>
</reference>
<dbReference type="PANTHER" id="PTHR22946">
    <property type="entry name" value="DIENELACTONE HYDROLASE DOMAIN-CONTAINING PROTEIN-RELATED"/>
    <property type="match status" value="1"/>
</dbReference>
<dbReference type="RefSeq" id="WP_007392715.1">
    <property type="nucleotide sequence ID" value="NZ_KQ960940.1"/>
</dbReference>
<reference evidence="5 7" key="3">
    <citation type="submission" date="2017-05" db="EMBL/GenBank/DDBJ databases">
        <authorList>
            <person name="Song R."/>
            <person name="Chenine A.L."/>
            <person name="Ruprecht R.M."/>
        </authorList>
    </citation>
    <scope>NUCLEOTIDE SEQUENCE [LARGE SCALE GENOMIC DNA]</scope>
    <source>
        <strain evidence="5 7">KA00229</strain>
    </source>
</reference>
<comment type="caution">
    <text evidence="4">The sequence shown here is derived from an EMBL/GenBank/DDBJ whole genome shotgun (WGS) entry which is preliminary data.</text>
</comment>
<evidence type="ECO:0000313" key="7">
    <source>
        <dbReference type="Proteomes" id="UP000242958"/>
    </source>
</evidence>
<proteinExistence type="inferred from homology"/>
<protein>
    <submittedName>
        <fullName evidence="5">Phospholipase</fullName>
    </submittedName>
</protein>
<dbReference type="PANTHER" id="PTHR22946:SF9">
    <property type="entry name" value="POLYKETIDE TRANSFERASE AF380"/>
    <property type="match status" value="1"/>
</dbReference>
<keyword evidence="6" id="KW-1185">Reference proteome</keyword>
<dbReference type="STRING" id="1588748.HMPREF3182_00618"/>
<dbReference type="Pfam" id="PF12697">
    <property type="entry name" value="Abhydrolase_6"/>
    <property type="match status" value="1"/>
</dbReference>
<dbReference type="SUPFAM" id="SSF53474">
    <property type="entry name" value="alpha/beta-Hydrolases"/>
    <property type="match status" value="1"/>
</dbReference>
<evidence type="ECO:0000256" key="2">
    <source>
        <dbReference type="ARBA" id="ARBA00038115"/>
    </source>
</evidence>
<dbReference type="InterPro" id="IPR050261">
    <property type="entry name" value="FrsA_esterase"/>
</dbReference>
<reference evidence="4" key="2">
    <citation type="submission" date="2016-01" db="EMBL/GenBank/DDBJ databases">
        <authorList>
            <person name="Oliw E.H."/>
        </authorList>
    </citation>
    <scope>NUCLEOTIDE SEQUENCE [LARGE SCALE GENOMIC DNA]</scope>
    <source>
        <strain evidence="4">KA00182</strain>
    </source>
</reference>
<evidence type="ECO:0000313" key="4">
    <source>
        <dbReference type="EMBL" id="KXB91884.1"/>
    </source>
</evidence>
<keyword evidence="1" id="KW-0378">Hydrolase</keyword>
<accession>A0A2J8BAH7</accession>
<dbReference type="EMBL" id="LSDT01000025">
    <property type="protein sequence ID" value="KXB91884.1"/>
    <property type="molecule type" value="Genomic_DNA"/>
</dbReference>
<organism evidence="4 6">
    <name type="scientific">Megasphaera hutchinsoni</name>
    <dbReference type="NCBI Taxonomy" id="1588748"/>
    <lineage>
        <taxon>Bacteria</taxon>
        <taxon>Bacillati</taxon>
        <taxon>Bacillota</taxon>
        <taxon>Negativicutes</taxon>
        <taxon>Veillonellales</taxon>
        <taxon>Veillonellaceae</taxon>
        <taxon>Megasphaera</taxon>
    </lineage>
</organism>
<evidence type="ECO:0000313" key="5">
    <source>
        <dbReference type="EMBL" id="PNH21767.1"/>
    </source>
</evidence>
<comment type="similarity">
    <text evidence="2">Belongs to the AB hydrolase superfamily. FUS2 hydrolase family.</text>
</comment>
<dbReference type="Proteomes" id="UP000242958">
    <property type="component" value="Unassembled WGS sequence"/>
</dbReference>
<dbReference type="Gene3D" id="3.40.50.1820">
    <property type="entry name" value="alpha/beta hydrolase"/>
    <property type="match status" value="1"/>
</dbReference>
<accession>A0A134CIE3</accession>
<evidence type="ECO:0000256" key="1">
    <source>
        <dbReference type="ARBA" id="ARBA00022801"/>
    </source>
</evidence>
<dbReference type="PATRIC" id="fig|1588748.3.peg.587"/>
<dbReference type="AlphaFoldDB" id="A0A134CIE3"/>
<dbReference type="GO" id="GO:0052689">
    <property type="term" value="F:carboxylic ester hydrolase activity"/>
    <property type="evidence" value="ECO:0007669"/>
    <property type="project" value="UniProtKB-ARBA"/>
</dbReference>
<evidence type="ECO:0000259" key="3">
    <source>
        <dbReference type="Pfam" id="PF12697"/>
    </source>
</evidence>
<dbReference type="InterPro" id="IPR029058">
    <property type="entry name" value="AB_hydrolase_fold"/>
</dbReference>
<gene>
    <name evidence="5" type="ORF">CAL30_04925</name>
    <name evidence="4" type="ORF">HMPREF3182_00618</name>
</gene>
<dbReference type="InterPro" id="IPR000073">
    <property type="entry name" value="AB_hydrolase_1"/>
</dbReference>
<dbReference type="EMBL" id="NFMF01000006">
    <property type="protein sequence ID" value="PNH21767.1"/>
    <property type="molecule type" value="Genomic_DNA"/>
</dbReference>
<sequence>MIDVTKHYMEGFPCLHVSCGQRPKGVILFYHGWSSNKENQLVRARLLAAYGYDVIIPDAVNHGERGTLDYDSPRLYGSFWKTIFQSYREVTLWLKYIIHWNRRVPKIVMGHSMGAITALGIMTFYDEFCAAVAINGTGWWEEADRHFHEDLNIPPLRTQHALDMNFRVTDPYRHMHLLKGRAILALNGADDKTVNPLSQQGYMQALATHEEVRSLYKTYDGVGHVVTTNMMGDALEWLDKNIPRY</sequence>